<evidence type="ECO:0000313" key="4">
    <source>
        <dbReference type="Proteomes" id="UP000256388"/>
    </source>
</evidence>
<comment type="caution">
    <text evidence="3">The sequence shown here is derived from an EMBL/GenBank/DDBJ whole genome shotgun (WGS) entry which is preliminary data.</text>
</comment>
<keyword evidence="1" id="KW-0812">Transmembrane</keyword>
<feature type="transmembrane region" description="Helical" evidence="1">
    <location>
        <begin position="172"/>
        <end position="193"/>
    </location>
</feature>
<feature type="transmembrane region" description="Helical" evidence="1">
    <location>
        <begin position="39"/>
        <end position="63"/>
    </location>
</feature>
<dbReference type="AlphaFoldDB" id="A0A347ZNT3"/>
<dbReference type="EMBL" id="QUMS01000002">
    <property type="protein sequence ID" value="REG08567.1"/>
    <property type="molecule type" value="Genomic_DNA"/>
</dbReference>
<dbReference type="InterPro" id="IPR003675">
    <property type="entry name" value="Rce1/LyrA-like_dom"/>
</dbReference>
<feature type="transmembrane region" description="Helical" evidence="1">
    <location>
        <begin position="84"/>
        <end position="102"/>
    </location>
</feature>
<keyword evidence="1" id="KW-1133">Transmembrane helix</keyword>
<reference evidence="3 4" key="1">
    <citation type="submission" date="2018-08" db="EMBL/GenBank/DDBJ databases">
        <title>Genomic Encyclopedia of Type Strains, Phase IV (KMG-IV): sequencing the most valuable type-strain genomes for metagenomic binning, comparative biology and taxonomic classification.</title>
        <authorList>
            <person name="Goeker M."/>
        </authorList>
    </citation>
    <scope>NUCLEOTIDE SEQUENCE [LARGE SCALE GENOMIC DNA]</scope>
    <source>
        <strain evidence="3 4">DSM 23923</strain>
    </source>
</reference>
<dbReference type="GO" id="GO:0004175">
    <property type="term" value="F:endopeptidase activity"/>
    <property type="evidence" value="ECO:0007669"/>
    <property type="project" value="UniProtKB-ARBA"/>
</dbReference>
<keyword evidence="3" id="KW-0670">Pyruvate</keyword>
<gene>
    <name evidence="3" type="ORF">DFR64_1939</name>
</gene>
<dbReference type="PANTHER" id="PTHR35797:SF1">
    <property type="entry name" value="PROTEASE"/>
    <property type="match status" value="1"/>
</dbReference>
<proteinExistence type="predicted"/>
<feature type="transmembrane region" description="Helical" evidence="1">
    <location>
        <begin position="199"/>
        <end position="222"/>
    </location>
</feature>
<dbReference type="OrthoDB" id="9777755at2"/>
<dbReference type="Pfam" id="PF02517">
    <property type="entry name" value="Rce1-like"/>
    <property type="match status" value="1"/>
</dbReference>
<dbReference type="Proteomes" id="UP000256388">
    <property type="component" value="Unassembled WGS sequence"/>
</dbReference>
<feature type="transmembrane region" description="Helical" evidence="1">
    <location>
        <begin position="7"/>
        <end position="33"/>
    </location>
</feature>
<keyword evidence="4" id="KW-1185">Reference proteome</keyword>
<feature type="transmembrane region" description="Helical" evidence="1">
    <location>
        <begin position="256"/>
        <end position="277"/>
    </location>
</feature>
<evidence type="ECO:0000256" key="1">
    <source>
        <dbReference type="SAM" id="Phobius"/>
    </source>
</evidence>
<feature type="transmembrane region" description="Helical" evidence="1">
    <location>
        <begin position="122"/>
        <end position="151"/>
    </location>
</feature>
<dbReference type="InterPro" id="IPR042150">
    <property type="entry name" value="MmRce1-like"/>
</dbReference>
<organism evidence="3 4">
    <name type="scientific">Pelolinea submarina</name>
    <dbReference type="NCBI Taxonomy" id="913107"/>
    <lineage>
        <taxon>Bacteria</taxon>
        <taxon>Bacillati</taxon>
        <taxon>Chloroflexota</taxon>
        <taxon>Anaerolineae</taxon>
        <taxon>Anaerolineales</taxon>
        <taxon>Anaerolineaceae</taxon>
        <taxon>Pelolinea</taxon>
    </lineage>
</organism>
<feature type="transmembrane region" description="Helical" evidence="1">
    <location>
        <begin position="229"/>
        <end position="250"/>
    </location>
</feature>
<evidence type="ECO:0000259" key="2">
    <source>
        <dbReference type="Pfam" id="PF02517"/>
    </source>
</evidence>
<dbReference type="GO" id="GO:0080120">
    <property type="term" value="P:CAAX-box protein maturation"/>
    <property type="evidence" value="ECO:0007669"/>
    <property type="project" value="UniProtKB-ARBA"/>
</dbReference>
<feature type="domain" description="CAAX prenyl protease 2/Lysostaphin resistance protein A-like" evidence="2">
    <location>
        <begin position="139"/>
        <end position="239"/>
    </location>
</feature>
<dbReference type="PANTHER" id="PTHR35797">
    <property type="entry name" value="PROTEASE-RELATED"/>
    <property type="match status" value="1"/>
</dbReference>
<keyword evidence="1" id="KW-0472">Membrane</keyword>
<dbReference type="RefSeq" id="WP_116225219.1">
    <property type="nucleotide sequence ID" value="NZ_AP018437.1"/>
</dbReference>
<name>A0A347ZNT3_9CHLR</name>
<protein>
    <submittedName>
        <fullName evidence="3">Phosphoenolpyruvate synthase</fullName>
    </submittedName>
</protein>
<evidence type="ECO:0000313" key="3">
    <source>
        <dbReference type="EMBL" id="REG08567.1"/>
    </source>
</evidence>
<sequence length="287" mass="31114">MVNKKALGVFLGITFGTTLLIVITARLLGLTLFDTPAAISQMVIGVAMFIPASAALITQHWVLKKPLKELGFKFGPARAYLKTYAVILLLYAMNYGLTWLFLSKPDFSLSSFMAQYSMSGALPIPAPAMIAALSAMTLVGSPLANMIPSLGEELGWRGFLLPALEPLGKAKAALLSGMTWALWHTPMILLLGFGYGHQAWPGVLLHFTLITSLGIWMAAVWFKTRSTMLAAFMHAVFNANAYGVGSMLFISDSKLVIGAIGVVNTVLFLCLGIFSYIRLRTQEKETT</sequence>
<accession>A0A347ZNT3</accession>